<name>A0A3B1K5P3_ASTMX</name>
<dbReference type="GO" id="GO:0098574">
    <property type="term" value="C:cytoplasmic side of lysosomal membrane"/>
    <property type="evidence" value="ECO:0007669"/>
    <property type="project" value="TreeGrafter"/>
</dbReference>
<accession>A0A3B1K5P3</accession>
<evidence type="ECO:0000256" key="8">
    <source>
        <dbReference type="SAM" id="Phobius"/>
    </source>
</evidence>
<dbReference type="SMART" id="SM00714">
    <property type="entry name" value="LITAF"/>
    <property type="match status" value="1"/>
</dbReference>
<dbReference type="GO" id="GO:0098560">
    <property type="term" value="C:cytoplasmic side of late endosome membrane"/>
    <property type="evidence" value="ECO:0007669"/>
    <property type="project" value="TreeGrafter"/>
</dbReference>
<keyword evidence="5" id="KW-0479">Metal-binding</keyword>
<comment type="similarity">
    <text evidence="4">Belongs to the CDIP1/LITAF family.</text>
</comment>
<reference evidence="11" key="1">
    <citation type="submission" date="2013-03" db="EMBL/GenBank/DDBJ databases">
        <authorList>
            <person name="Jeffery W."/>
            <person name="Warren W."/>
            <person name="Wilson R.K."/>
        </authorList>
    </citation>
    <scope>NUCLEOTIDE SEQUENCE</scope>
    <source>
        <strain evidence="11">female</strain>
    </source>
</reference>
<evidence type="ECO:0000256" key="4">
    <source>
        <dbReference type="ARBA" id="ARBA00005975"/>
    </source>
</evidence>
<comment type="subcellular location">
    <subcellularLocation>
        <location evidence="1">Endosome membrane</location>
        <topology evidence="1">Peripheral membrane protein</topology>
        <orientation evidence="1">Cytoplasmic side</orientation>
    </subcellularLocation>
    <subcellularLocation>
        <location evidence="2">Late endosome membrane</location>
    </subcellularLocation>
    <subcellularLocation>
        <location evidence="3">Lysosome membrane</location>
        <topology evidence="3">Peripheral membrane protein</topology>
        <orientation evidence="3">Cytoplasmic side</orientation>
    </subcellularLocation>
</comment>
<evidence type="ECO:0000256" key="3">
    <source>
        <dbReference type="ARBA" id="ARBA00004630"/>
    </source>
</evidence>
<dbReference type="RefSeq" id="XP_049325179.1">
    <property type="nucleotide sequence ID" value="XM_049469222.1"/>
</dbReference>
<organism evidence="10 11">
    <name type="scientific">Astyanax mexicanus</name>
    <name type="common">Blind cave fish</name>
    <name type="synonym">Astyanax fasciatus mexicanus</name>
    <dbReference type="NCBI Taxonomy" id="7994"/>
    <lineage>
        <taxon>Eukaryota</taxon>
        <taxon>Metazoa</taxon>
        <taxon>Chordata</taxon>
        <taxon>Craniata</taxon>
        <taxon>Vertebrata</taxon>
        <taxon>Euteleostomi</taxon>
        <taxon>Actinopterygii</taxon>
        <taxon>Neopterygii</taxon>
        <taxon>Teleostei</taxon>
        <taxon>Ostariophysi</taxon>
        <taxon>Characiformes</taxon>
        <taxon>Characoidei</taxon>
        <taxon>Acestrorhamphidae</taxon>
        <taxon>Acestrorhamphinae</taxon>
        <taxon>Astyanax</taxon>
    </lineage>
</organism>
<evidence type="ECO:0000256" key="1">
    <source>
        <dbReference type="ARBA" id="ARBA00004125"/>
    </source>
</evidence>
<dbReference type="InterPro" id="IPR037519">
    <property type="entry name" value="LITAF_fam"/>
</dbReference>
<keyword evidence="6" id="KW-0862">Zinc</keyword>
<dbReference type="GeneID" id="111193504"/>
<reference evidence="10" key="3">
    <citation type="submission" date="2025-08" db="UniProtKB">
        <authorList>
            <consortium name="Ensembl"/>
        </authorList>
    </citation>
    <scope>IDENTIFICATION</scope>
</reference>
<evidence type="ECO:0000256" key="7">
    <source>
        <dbReference type="ARBA" id="ARBA00023136"/>
    </source>
</evidence>
<dbReference type="Pfam" id="PF10601">
    <property type="entry name" value="zf-LITAF-like"/>
    <property type="match status" value="1"/>
</dbReference>
<dbReference type="AlphaFoldDB" id="A0A3B1K5P3"/>
<dbReference type="InterPro" id="IPR006629">
    <property type="entry name" value="LITAF"/>
</dbReference>
<evidence type="ECO:0000259" key="9">
    <source>
        <dbReference type="PROSITE" id="PS51837"/>
    </source>
</evidence>
<feature type="domain" description="LITAF" evidence="9">
    <location>
        <begin position="48"/>
        <end position="131"/>
    </location>
</feature>
<keyword evidence="8" id="KW-0812">Transmembrane</keyword>
<reference evidence="10" key="4">
    <citation type="submission" date="2025-09" db="UniProtKB">
        <authorList>
            <consortium name="Ensembl"/>
        </authorList>
    </citation>
    <scope>IDENTIFICATION</scope>
</reference>
<dbReference type="GeneTree" id="ENSGT01030000234810"/>
<dbReference type="RefSeq" id="XP_022530223.1">
    <property type="nucleotide sequence ID" value="XM_022674502.2"/>
</dbReference>
<dbReference type="PROSITE" id="PS51837">
    <property type="entry name" value="LITAF"/>
    <property type="match status" value="1"/>
</dbReference>
<feature type="transmembrane region" description="Helical" evidence="8">
    <location>
        <begin position="85"/>
        <end position="107"/>
    </location>
</feature>
<evidence type="ECO:0000256" key="6">
    <source>
        <dbReference type="ARBA" id="ARBA00022833"/>
    </source>
</evidence>
<dbReference type="FunCoup" id="A0A3B1K5P3">
    <property type="interactions" value="66"/>
</dbReference>
<dbReference type="GO" id="GO:0005634">
    <property type="term" value="C:nucleus"/>
    <property type="evidence" value="ECO:0007669"/>
    <property type="project" value="TreeGrafter"/>
</dbReference>
<protein>
    <submittedName>
        <fullName evidence="10">Lipopolysaccharide-induced tumor necrosis factor-alpha factor homolog</fullName>
    </submittedName>
</protein>
<dbReference type="Ensembl" id="ENSAMXT00000036300.1">
    <property type="protein sequence ID" value="ENSAMXP00000049982.1"/>
    <property type="gene ID" value="ENSAMXG00000030328.1"/>
</dbReference>
<keyword evidence="11" id="KW-1185">Reference proteome</keyword>
<dbReference type="PANTHER" id="PTHR23292">
    <property type="entry name" value="LIPOPOLYSACCHARIDE-INDUCED TUMOR NECROSIS FACTOR-ALPHA FACTOR"/>
    <property type="match status" value="1"/>
</dbReference>
<dbReference type="KEGG" id="amex:111193504"/>
<evidence type="ECO:0000313" key="10">
    <source>
        <dbReference type="Ensembl" id="ENSAMXP00000049982.1"/>
    </source>
</evidence>
<evidence type="ECO:0000256" key="5">
    <source>
        <dbReference type="ARBA" id="ARBA00022723"/>
    </source>
</evidence>
<dbReference type="PANTHER" id="PTHR23292:SF45">
    <property type="entry name" value="LIPOPOLYSACCHARIDE-INDUCED TUMOR NECROSIS FACTOR-ALPHA FACTOR HOMOLOG"/>
    <property type="match status" value="1"/>
</dbReference>
<sequence length="132" mass="14675">MAMILQPMPEPVVVIEPQPAIIQPVMQQQVIYQEPAVIQSAPPITVVQTGPAVVVQPHLGESPGRMKCMYCQQEIVTVTKPVTGILTWTIFGVLLACLIWPFCLIPFCCAPCKDVEHTCPYCHNILSVYKRM</sequence>
<keyword evidence="7 8" id="KW-0472">Membrane</keyword>
<reference evidence="11" key="2">
    <citation type="journal article" date="2014" name="Nat. Commun.">
        <title>The cavefish genome reveals candidate genes for eye loss.</title>
        <authorList>
            <person name="McGaugh S.E."/>
            <person name="Gross J.B."/>
            <person name="Aken B."/>
            <person name="Blin M."/>
            <person name="Borowsky R."/>
            <person name="Chalopin D."/>
            <person name="Hinaux H."/>
            <person name="Jeffery W.R."/>
            <person name="Keene A."/>
            <person name="Ma L."/>
            <person name="Minx P."/>
            <person name="Murphy D."/>
            <person name="O'Quin K.E."/>
            <person name="Retaux S."/>
            <person name="Rohner N."/>
            <person name="Searle S.M."/>
            <person name="Stahl B.A."/>
            <person name="Tabin C."/>
            <person name="Volff J.N."/>
            <person name="Yoshizawa M."/>
            <person name="Warren W.C."/>
        </authorList>
    </citation>
    <scope>NUCLEOTIDE SEQUENCE [LARGE SCALE GENOMIC DNA]</scope>
    <source>
        <strain evidence="11">female</strain>
    </source>
</reference>
<dbReference type="InParanoid" id="A0A3B1K5P3"/>
<evidence type="ECO:0000256" key="2">
    <source>
        <dbReference type="ARBA" id="ARBA00004414"/>
    </source>
</evidence>
<evidence type="ECO:0000313" key="11">
    <source>
        <dbReference type="Proteomes" id="UP000018467"/>
    </source>
</evidence>
<dbReference type="Proteomes" id="UP000018467">
    <property type="component" value="Unassembled WGS sequence"/>
</dbReference>
<proteinExistence type="inferred from homology"/>
<keyword evidence="8" id="KW-1133">Transmembrane helix</keyword>
<dbReference type="Bgee" id="ENSAMXG00000030328">
    <property type="expression patterns" value="Expressed in pharyngeal gill and 4 other cell types or tissues"/>
</dbReference>
<dbReference type="STRING" id="7994.ENSAMXP00000049982"/>
<dbReference type="GO" id="GO:0008270">
    <property type="term" value="F:zinc ion binding"/>
    <property type="evidence" value="ECO:0007669"/>
    <property type="project" value="TreeGrafter"/>
</dbReference>